<comment type="catalytic activity">
    <reaction evidence="3">
        <text>(2S)-3-sulfolactaldehyde + NAD(+) + H2O = (2S)-3-sulfolactate + NADH + 2 H(+)</text>
        <dbReference type="Rhea" id="RHEA:47932"/>
        <dbReference type="ChEBI" id="CHEBI:15377"/>
        <dbReference type="ChEBI" id="CHEBI:15378"/>
        <dbReference type="ChEBI" id="CHEBI:57540"/>
        <dbReference type="ChEBI" id="CHEBI:57945"/>
        <dbReference type="ChEBI" id="CHEBI:61289"/>
        <dbReference type="ChEBI" id="CHEBI:90109"/>
        <dbReference type="EC" id="1.2.1.97"/>
    </reaction>
    <physiologicalReaction direction="left-to-right" evidence="3">
        <dbReference type="Rhea" id="RHEA:47933"/>
    </physiologicalReaction>
</comment>
<comment type="caution">
    <text evidence="10">The sequence shown here is derived from an EMBL/GenBank/DDBJ whole genome shotgun (WGS) entry which is preliminary data.</text>
</comment>
<dbReference type="Pfam" id="PF00171">
    <property type="entry name" value="Aldedh"/>
    <property type="match status" value="1"/>
</dbReference>
<organism evidence="10 11">
    <name type="scientific">Candidatus Allocopromorpha excrementigallinarum</name>
    <dbReference type="NCBI Taxonomy" id="2840742"/>
    <lineage>
        <taxon>Bacteria</taxon>
        <taxon>Bacillati</taxon>
        <taxon>Bacillota</taxon>
        <taxon>Clostridia</taxon>
        <taxon>Eubacteriales</taxon>
        <taxon>Eubacteriaceae</taxon>
        <taxon>Eubacteriaceae incertae sedis</taxon>
        <taxon>Candidatus Allocopromorpha</taxon>
    </lineage>
</organism>
<reference evidence="10" key="1">
    <citation type="submission" date="2020-10" db="EMBL/GenBank/DDBJ databases">
        <authorList>
            <person name="Gilroy R."/>
        </authorList>
    </citation>
    <scope>NUCLEOTIDE SEQUENCE</scope>
    <source>
        <strain evidence="10">ChiHcec3-6078</strain>
    </source>
</reference>
<sequence length="477" mass="51446">MKMIIDGKKVDSVSKETFDVIAPATGEVIDSVPKATAEDIDIAVTAAVKGQKIWAKVPISEKAEILYRFIDIVEENKESLAQTLCAENGKPIREARAEIGNIKAGFSGFIEHAKHYYGTIIPPGTEAGQAHHMQLVTREPIGVVACIIPFNFPCDLYDQKVAPALMMGNAAIVLPSSDNPLTLMKLTEMLTEAGVPDGVVQCVTAPGAVKDAAVSDPRVHLVTLTGSTEVGIGTAKIAAENLTHTALELGGNDAFILLDDGDVDLAVEEMIWGRMYNTGQVCCASKRFLVHNSLKDEFAQKAVARIKQLKMGDPKEEDTEISCLINEKAAIKVEKEVQHTVDQGGRIILGGKRNGAFYEPTVITDVPKTADVAKDMEIFGPVVPIIGFDTDEEAIEIANNSIFGLSSCVFTRDQKRAFKVARAMEAGGAVINGASFFRPFELPFGGWKHSGIGTEGVMSTFNEMTRVKNIILKNIVD</sequence>
<protein>
    <recommendedName>
        <fullName evidence="6">3-sulfolactaldehyde dehydrogenase</fullName>
        <ecNumber evidence="5">1.2.1.97</ecNumber>
    </recommendedName>
</protein>
<evidence type="ECO:0000259" key="9">
    <source>
        <dbReference type="Pfam" id="PF00171"/>
    </source>
</evidence>
<feature type="domain" description="Aldehyde dehydrogenase" evidence="9">
    <location>
        <begin position="12"/>
        <end position="470"/>
    </location>
</feature>
<dbReference type="Gene3D" id="3.40.309.10">
    <property type="entry name" value="Aldehyde Dehydrogenase, Chain A, domain 2"/>
    <property type="match status" value="1"/>
</dbReference>
<evidence type="ECO:0000256" key="4">
    <source>
        <dbReference type="ARBA" id="ARBA00054572"/>
    </source>
</evidence>
<dbReference type="GO" id="GO:0008911">
    <property type="term" value="F:lactaldehyde dehydrogenase (NAD+) activity"/>
    <property type="evidence" value="ECO:0007669"/>
    <property type="project" value="TreeGrafter"/>
</dbReference>
<dbReference type="EC" id="1.2.1.97" evidence="5"/>
<dbReference type="FunFam" id="3.40.309.10:FF:000009">
    <property type="entry name" value="Aldehyde dehydrogenase A"/>
    <property type="match status" value="1"/>
</dbReference>
<reference evidence="10" key="2">
    <citation type="journal article" date="2021" name="PeerJ">
        <title>Extensive microbial diversity within the chicken gut microbiome revealed by metagenomics and culture.</title>
        <authorList>
            <person name="Gilroy R."/>
            <person name="Ravi A."/>
            <person name="Getino M."/>
            <person name="Pursley I."/>
            <person name="Horton D.L."/>
            <person name="Alikhan N.F."/>
            <person name="Baker D."/>
            <person name="Gharbi K."/>
            <person name="Hall N."/>
            <person name="Watson M."/>
            <person name="Adriaenssens E.M."/>
            <person name="Foster-Nyarko E."/>
            <person name="Jarju S."/>
            <person name="Secka A."/>
            <person name="Antonio M."/>
            <person name="Oren A."/>
            <person name="Chaudhuri R.R."/>
            <person name="La Ragione R."/>
            <person name="Hildebrand F."/>
            <person name="Pallen M.J."/>
        </authorList>
    </citation>
    <scope>NUCLEOTIDE SEQUENCE</scope>
    <source>
        <strain evidence="10">ChiHcec3-6078</strain>
    </source>
</reference>
<evidence type="ECO:0000256" key="7">
    <source>
        <dbReference type="PROSITE-ProRule" id="PRU10007"/>
    </source>
</evidence>
<dbReference type="InterPro" id="IPR016161">
    <property type="entry name" value="Ald_DH/histidinol_DH"/>
</dbReference>
<dbReference type="FunFam" id="3.40.605.10:FF:000007">
    <property type="entry name" value="NAD/NADP-dependent betaine aldehyde dehydrogenase"/>
    <property type="match status" value="1"/>
</dbReference>
<proteinExistence type="inferred from homology"/>
<dbReference type="InterPro" id="IPR016163">
    <property type="entry name" value="Ald_DH_C"/>
</dbReference>
<dbReference type="PANTHER" id="PTHR42991">
    <property type="entry name" value="ALDEHYDE DEHYDROGENASE"/>
    <property type="match status" value="1"/>
</dbReference>
<comment type="function">
    <text evidence="4">Part of the sulfo-TAL (or sulfo-SFT) pathway, a D-sulfoquinovose degradation pathway that produces sulfolactate (SL). Catalyzes the oxidation of 3-sulfolactaldehyde (SLA) to sulfolactate (SL).</text>
</comment>
<evidence type="ECO:0000256" key="6">
    <source>
        <dbReference type="ARBA" id="ARBA00067277"/>
    </source>
</evidence>
<dbReference type="AlphaFoldDB" id="A0A9D1L6F3"/>
<evidence type="ECO:0000313" key="10">
    <source>
        <dbReference type="EMBL" id="HIU26709.1"/>
    </source>
</evidence>
<dbReference type="InterPro" id="IPR016162">
    <property type="entry name" value="Ald_DH_N"/>
</dbReference>
<evidence type="ECO:0000256" key="3">
    <source>
        <dbReference type="ARBA" id="ARBA00050326"/>
    </source>
</evidence>
<evidence type="ECO:0000256" key="8">
    <source>
        <dbReference type="RuleBase" id="RU003345"/>
    </source>
</evidence>
<dbReference type="InterPro" id="IPR015590">
    <property type="entry name" value="Aldehyde_DH_dom"/>
</dbReference>
<gene>
    <name evidence="10" type="ORF">IAC50_09475</name>
</gene>
<dbReference type="Gene3D" id="3.40.605.10">
    <property type="entry name" value="Aldehyde Dehydrogenase, Chain A, domain 1"/>
    <property type="match status" value="1"/>
</dbReference>
<evidence type="ECO:0000256" key="5">
    <source>
        <dbReference type="ARBA" id="ARBA00066984"/>
    </source>
</evidence>
<dbReference type="SUPFAM" id="SSF53720">
    <property type="entry name" value="ALDH-like"/>
    <property type="match status" value="1"/>
</dbReference>
<dbReference type="Proteomes" id="UP000824090">
    <property type="component" value="Unassembled WGS sequence"/>
</dbReference>
<evidence type="ECO:0000256" key="1">
    <source>
        <dbReference type="ARBA" id="ARBA00009986"/>
    </source>
</evidence>
<keyword evidence="2 8" id="KW-0560">Oxidoreductase</keyword>
<dbReference type="EMBL" id="DVMP01000163">
    <property type="protein sequence ID" value="HIU26709.1"/>
    <property type="molecule type" value="Genomic_DNA"/>
</dbReference>
<dbReference type="InterPro" id="IPR029510">
    <property type="entry name" value="Ald_DH_CS_GLU"/>
</dbReference>
<name>A0A9D1L6F3_9FIRM</name>
<dbReference type="InterPro" id="IPR051020">
    <property type="entry name" value="ALDH-related_metabolic_enz"/>
</dbReference>
<dbReference type="PROSITE" id="PS00687">
    <property type="entry name" value="ALDEHYDE_DEHYDR_GLU"/>
    <property type="match status" value="1"/>
</dbReference>
<feature type="active site" evidence="7">
    <location>
        <position position="248"/>
    </location>
</feature>
<evidence type="ECO:0000313" key="11">
    <source>
        <dbReference type="Proteomes" id="UP000824090"/>
    </source>
</evidence>
<dbReference type="PANTHER" id="PTHR42991:SF1">
    <property type="entry name" value="ALDEHYDE DEHYDROGENASE"/>
    <property type="match status" value="1"/>
</dbReference>
<accession>A0A9D1L6F3</accession>
<comment type="similarity">
    <text evidence="1 8">Belongs to the aldehyde dehydrogenase family.</text>
</comment>
<evidence type="ECO:0000256" key="2">
    <source>
        <dbReference type="ARBA" id="ARBA00023002"/>
    </source>
</evidence>